<sequence length="103" mass="11819">MTIAIVASAVASALDAPNDDRTTTVVFFDVDNRVIGCDLLWIGRLLEIGYQVLTVLDDQSKRWNRLTLEAFCDVVRDFFRRSGLVVFWHDLIKRLERMSNKSV</sequence>
<protein>
    <submittedName>
        <fullName evidence="1">Uncharacterized protein</fullName>
    </submittedName>
</protein>
<dbReference type="EMBL" id="AOHS01000065">
    <property type="protein sequence ID" value="ELY22958.1"/>
    <property type="molecule type" value="Genomic_DNA"/>
</dbReference>
<accession>L9UFH6</accession>
<proteinExistence type="predicted"/>
<dbReference type="AlphaFoldDB" id="L9UFH6"/>
<evidence type="ECO:0000313" key="2">
    <source>
        <dbReference type="Proteomes" id="UP000011543"/>
    </source>
</evidence>
<dbReference type="Proteomes" id="UP000011543">
    <property type="component" value="Unassembled WGS sequence"/>
</dbReference>
<evidence type="ECO:0000313" key="1">
    <source>
        <dbReference type="EMBL" id="ELY22958.1"/>
    </source>
</evidence>
<gene>
    <name evidence="1" type="ORF">C500_20880</name>
</gene>
<name>L9UFH6_NATMM</name>
<organism evidence="1 2">
    <name type="scientific">Natrialba magadii (strain ATCC 43099 / DSM 3394 / CCM 3739 / CIP 104546 / IAM 13178 / JCM 8861 / NBRC 102185 / NCIMB 2190 / MS3)</name>
    <name type="common">Natronobacterium magadii</name>
    <dbReference type="NCBI Taxonomy" id="547559"/>
    <lineage>
        <taxon>Archaea</taxon>
        <taxon>Methanobacteriati</taxon>
        <taxon>Methanobacteriota</taxon>
        <taxon>Stenosarchaea group</taxon>
        <taxon>Halobacteria</taxon>
        <taxon>Halobacteriales</taxon>
        <taxon>Natrialbaceae</taxon>
        <taxon>Natrialba</taxon>
    </lineage>
</organism>
<reference evidence="1 2" key="1">
    <citation type="journal article" date="2014" name="PLoS Genet.">
        <title>Phylogenetically driven sequencing of extremely halophilic archaea reveals strategies for static and dynamic osmo-response.</title>
        <authorList>
            <person name="Becker E.A."/>
            <person name="Seitzer P.M."/>
            <person name="Tritt A."/>
            <person name="Larsen D."/>
            <person name="Krusor M."/>
            <person name="Yao A.I."/>
            <person name="Wu D."/>
            <person name="Madern D."/>
            <person name="Eisen J.A."/>
            <person name="Darling A.E."/>
            <person name="Facciotti M.T."/>
        </authorList>
    </citation>
    <scope>NUCLEOTIDE SEQUENCE [LARGE SCALE GENOMIC DNA]</scope>
    <source>
        <strain evidence="2">ATCC 43099 / DSM 3394 / CCM 3739 / CIP 104546 / IAM 13178 / JCM 8861 / NBRC 102185 / NCIMB 2190 / MS3</strain>
    </source>
</reference>
<comment type="caution">
    <text evidence="1">The sequence shown here is derived from an EMBL/GenBank/DDBJ whole genome shotgun (WGS) entry which is preliminary data.</text>
</comment>